<sequence>MKIRAKTMEHLQLEALLPRLHPTHKKWSEVESHLLRHSAGHFGETTADVYLQYLSHDRYHILQDLRLFDGIRHFQIDALILAPSFILILEIKNLRGKLIFDLEHHQLLRTYQKKQDIFPDPFLQVKHQTLQLTRWMQAFQLPETPIHSFIIIANPNTTIKTQGRDMQQLKRRIIRPKLLYSEVEKLHARSGPPIWTPDQIKHAAVTLQRENTPFTASILQRFDLTAADLVMGVRCTKCEVFGMERKRAHWYCPQCEHKSENAHLDTLRDYQLLVGNEISNQEFRSFACLSSEKVARTLLSECCTRYAGKTSDRKYILNIVK</sequence>
<dbReference type="RefSeq" id="WP_093042386.1">
    <property type="nucleotide sequence ID" value="NZ_FNQR01000002.1"/>
</dbReference>
<dbReference type="InterPro" id="IPR011528">
    <property type="entry name" value="NERD"/>
</dbReference>
<dbReference type="STRING" id="571932.SAMN05421743_102224"/>
<dbReference type="Proteomes" id="UP000198584">
    <property type="component" value="Unassembled WGS sequence"/>
</dbReference>
<dbReference type="PROSITE" id="PS50965">
    <property type="entry name" value="NERD"/>
    <property type="match status" value="1"/>
</dbReference>
<proteinExistence type="predicted"/>
<evidence type="ECO:0000313" key="3">
    <source>
        <dbReference type="Proteomes" id="UP000198584"/>
    </source>
</evidence>
<organism evidence="2 3">
    <name type="scientific">Thalassobacillus cyri</name>
    <dbReference type="NCBI Taxonomy" id="571932"/>
    <lineage>
        <taxon>Bacteria</taxon>
        <taxon>Bacillati</taxon>
        <taxon>Bacillota</taxon>
        <taxon>Bacilli</taxon>
        <taxon>Bacillales</taxon>
        <taxon>Bacillaceae</taxon>
        <taxon>Thalassobacillus</taxon>
    </lineage>
</organism>
<evidence type="ECO:0000313" key="2">
    <source>
        <dbReference type="EMBL" id="SEA01726.1"/>
    </source>
</evidence>
<accession>A0A1H3XQU4</accession>
<dbReference type="OrthoDB" id="569879at2"/>
<dbReference type="EMBL" id="FNQR01000002">
    <property type="protein sequence ID" value="SEA01726.1"/>
    <property type="molecule type" value="Genomic_DNA"/>
</dbReference>
<gene>
    <name evidence="2" type="ORF">SAMN05421743_102224</name>
</gene>
<dbReference type="AlphaFoldDB" id="A0A1H3XQU4"/>
<dbReference type="Pfam" id="PF08378">
    <property type="entry name" value="NERD"/>
    <property type="match status" value="1"/>
</dbReference>
<reference evidence="2 3" key="1">
    <citation type="submission" date="2016-10" db="EMBL/GenBank/DDBJ databases">
        <authorList>
            <person name="de Groot N.N."/>
        </authorList>
    </citation>
    <scope>NUCLEOTIDE SEQUENCE [LARGE SCALE GENOMIC DNA]</scope>
    <source>
        <strain evidence="2 3">CCM7597</strain>
    </source>
</reference>
<keyword evidence="3" id="KW-1185">Reference proteome</keyword>
<name>A0A1H3XQU4_9BACI</name>
<evidence type="ECO:0000259" key="1">
    <source>
        <dbReference type="PROSITE" id="PS50965"/>
    </source>
</evidence>
<feature type="domain" description="NERD" evidence="1">
    <location>
        <begin position="39"/>
        <end position="155"/>
    </location>
</feature>
<protein>
    <submittedName>
        <fullName evidence="2">Nuclease-related domain-containing protein</fullName>
    </submittedName>
</protein>